<protein>
    <submittedName>
        <fullName evidence="1">Uncharacterized protein</fullName>
    </submittedName>
</protein>
<evidence type="ECO:0000313" key="1">
    <source>
        <dbReference type="EMBL" id="KAL0973037.1"/>
    </source>
</evidence>
<comment type="caution">
    <text evidence="1">The sequence shown here is derived from an EMBL/GenBank/DDBJ whole genome shotgun (WGS) entry which is preliminary data.</text>
</comment>
<sequence>MRTFLIDIKGFVHGDKCRNNESGSFRNIVEGKRLLFIGTSPLTPVSTAKRWRASRRKSCSPTQTDVKTGLFFQRDYSFGK</sequence>
<proteinExistence type="predicted"/>
<keyword evidence="2" id="KW-1185">Reference proteome</keyword>
<dbReference type="Proteomes" id="UP001557470">
    <property type="component" value="Unassembled WGS sequence"/>
</dbReference>
<dbReference type="AlphaFoldDB" id="A0ABD0X5G2"/>
<accession>A0ABD0X5G2</accession>
<reference evidence="1 2" key="1">
    <citation type="submission" date="2024-06" db="EMBL/GenBank/DDBJ databases">
        <authorList>
            <person name="Pan Q."/>
            <person name="Wen M."/>
            <person name="Jouanno E."/>
            <person name="Zahm M."/>
            <person name="Klopp C."/>
            <person name="Cabau C."/>
            <person name="Louis A."/>
            <person name="Berthelot C."/>
            <person name="Parey E."/>
            <person name="Roest Crollius H."/>
            <person name="Montfort J."/>
            <person name="Robinson-Rechavi M."/>
            <person name="Bouchez O."/>
            <person name="Lampietro C."/>
            <person name="Lopez Roques C."/>
            <person name="Donnadieu C."/>
            <person name="Postlethwait J."/>
            <person name="Bobe J."/>
            <person name="Verreycken H."/>
            <person name="Guiguen Y."/>
        </authorList>
    </citation>
    <scope>NUCLEOTIDE SEQUENCE [LARGE SCALE GENOMIC DNA]</scope>
    <source>
        <strain evidence="1">Up_M1</strain>
        <tissue evidence="1">Testis</tissue>
    </source>
</reference>
<organism evidence="1 2">
    <name type="scientific">Umbra pygmaea</name>
    <name type="common">Eastern mudminnow</name>
    <dbReference type="NCBI Taxonomy" id="75934"/>
    <lineage>
        <taxon>Eukaryota</taxon>
        <taxon>Metazoa</taxon>
        <taxon>Chordata</taxon>
        <taxon>Craniata</taxon>
        <taxon>Vertebrata</taxon>
        <taxon>Euteleostomi</taxon>
        <taxon>Actinopterygii</taxon>
        <taxon>Neopterygii</taxon>
        <taxon>Teleostei</taxon>
        <taxon>Protacanthopterygii</taxon>
        <taxon>Esociformes</taxon>
        <taxon>Umbridae</taxon>
        <taxon>Umbra</taxon>
    </lineage>
</organism>
<name>A0ABD0X5G2_UMBPY</name>
<dbReference type="EMBL" id="JAGEUA010000006">
    <property type="protein sequence ID" value="KAL0973037.1"/>
    <property type="molecule type" value="Genomic_DNA"/>
</dbReference>
<gene>
    <name evidence="1" type="ORF">UPYG_G00198020</name>
</gene>
<evidence type="ECO:0000313" key="2">
    <source>
        <dbReference type="Proteomes" id="UP001557470"/>
    </source>
</evidence>